<evidence type="ECO:0000313" key="4">
    <source>
        <dbReference type="EMBL" id="KAK4188449.1"/>
    </source>
</evidence>
<dbReference type="PANTHER" id="PTHR43798:SF31">
    <property type="entry name" value="AB HYDROLASE SUPERFAMILY PROTEIN YCLE"/>
    <property type="match status" value="1"/>
</dbReference>
<evidence type="ECO:0000256" key="1">
    <source>
        <dbReference type="ARBA" id="ARBA00022801"/>
    </source>
</evidence>
<evidence type="ECO:0000256" key="2">
    <source>
        <dbReference type="SAM" id="SignalP"/>
    </source>
</evidence>
<dbReference type="Proteomes" id="UP001302126">
    <property type="component" value="Unassembled WGS sequence"/>
</dbReference>
<dbReference type="GO" id="GO:0016787">
    <property type="term" value="F:hydrolase activity"/>
    <property type="evidence" value="ECO:0007669"/>
    <property type="project" value="UniProtKB-KW"/>
</dbReference>
<keyword evidence="2" id="KW-0732">Signal</keyword>
<proteinExistence type="predicted"/>
<dbReference type="PANTHER" id="PTHR43798">
    <property type="entry name" value="MONOACYLGLYCEROL LIPASE"/>
    <property type="match status" value="1"/>
</dbReference>
<feature type="signal peptide" evidence="2">
    <location>
        <begin position="1"/>
        <end position="20"/>
    </location>
</feature>
<dbReference type="InterPro" id="IPR000073">
    <property type="entry name" value="AB_hydrolase_1"/>
</dbReference>
<keyword evidence="1 4" id="KW-0378">Hydrolase</keyword>
<dbReference type="AlphaFoldDB" id="A0AAN6WUI2"/>
<dbReference type="InterPro" id="IPR029058">
    <property type="entry name" value="AB_hydrolase_fold"/>
</dbReference>
<name>A0AAN6WUI2_9PEZI</name>
<evidence type="ECO:0000313" key="5">
    <source>
        <dbReference type="Proteomes" id="UP001302126"/>
    </source>
</evidence>
<sequence length="384" mass="41971">MKATSVAWAVSAVLFCTAHAAGVPKTCTDYDIPVTITSPNFGFPINRFKTDFDVADFLDTLTSRNKNVSFSVITLPGTTVTKTYTISATFCRPGHAPPDPAEDYTVIIATHGLNFDRRYWDPELDKKKYSFVEWALSQNYSIFYYDRLGVGKSEQVSGYVAQLPNQVAILTELVKLVKSGIYVGKTGKPTHTVLLGHSFGSALSMQALGLNHNLVDGLVLTGFSSNGTYVNPFGFATAIAPRIAAQQQPGKWRQLDTGYLTGADLFTSVAAFFKAPYYDVTVARYADDHKFPFAVGELITTNAVSKYPFNFTGAALILTGKYDLIYCTSDCDGGVLVNPIKDVFTRTRSFKTVSFPKAGHALNLHLNAASSFKVITDFLRKNGL</sequence>
<comment type="caution">
    <text evidence="4">The sequence shown here is derived from an EMBL/GenBank/DDBJ whole genome shotgun (WGS) entry which is preliminary data.</text>
</comment>
<protein>
    <submittedName>
        <fullName evidence="4">Alpha/Beta hydrolase protein</fullName>
    </submittedName>
</protein>
<dbReference type="InterPro" id="IPR050266">
    <property type="entry name" value="AB_hydrolase_sf"/>
</dbReference>
<keyword evidence="5" id="KW-1185">Reference proteome</keyword>
<evidence type="ECO:0000259" key="3">
    <source>
        <dbReference type="Pfam" id="PF12697"/>
    </source>
</evidence>
<gene>
    <name evidence="4" type="ORF">QBC35DRAFT_408386</name>
</gene>
<dbReference type="Gene3D" id="3.40.50.1820">
    <property type="entry name" value="alpha/beta hydrolase"/>
    <property type="match status" value="1"/>
</dbReference>
<dbReference type="Pfam" id="PF12697">
    <property type="entry name" value="Abhydrolase_6"/>
    <property type="match status" value="1"/>
</dbReference>
<reference evidence="4" key="2">
    <citation type="submission" date="2023-05" db="EMBL/GenBank/DDBJ databases">
        <authorList>
            <consortium name="Lawrence Berkeley National Laboratory"/>
            <person name="Steindorff A."/>
            <person name="Hensen N."/>
            <person name="Bonometti L."/>
            <person name="Westerberg I."/>
            <person name="Brannstrom I.O."/>
            <person name="Guillou S."/>
            <person name="Cros-Aarteil S."/>
            <person name="Calhoun S."/>
            <person name="Haridas S."/>
            <person name="Kuo A."/>
            <person name="Mondo S."/>
            <person name="Pangilinan J."/>
            <person name="Riley R."/>
            <person name="Labutti K."/>
            <person name="Andreopoulos B."/>
            <person name="Lipzen A."/>
            <person name="Chen C."/>
            <person name="Yanf M."/>
            <person name="Daum C."/>
            <person name="Ng V."/>
            <person name="Clum A."/>
            <person name="Ohm R."/>
            <person name="Martin F."/>
            <person name="Silar P."/>
            <person name="Natvig D."/>
            <person name="Lalanne C."/>
            <person name="Gautier V."/>
            <person name="Ament-Velasquez S.L."/>
            <person name="Kruys A."/>
            <person name="Hutchinson M.I."/>
            <person name="Powell A.J."/>
            <person name="Barry K."/>
            <person name="Miller A.N."/>
            <person name="Grigoriev I.V."/>
            <person name="Debuchy R."/>
            <person name="Gladieux P."/>
            <person name="Thoren M.H."/>
            <person name="Johannesson H."/>
        </authorList>
    </citation>
    <scope>NUCLEOTIDE SEQUENCE</scope>
    <source>
        <strain evidence="4">PSN309</strain>
    </source>
</reference>
<feature type="chain" id="PRO_5043031543" evidence="2">
    <location>
        <begin position="21"/>
        <end position="384"/>
    </location>
</feature>
<organism evidence="4 5">
    <name type="scientific">Podospora australis</name>
    <dbReference type="NCBI Taxonomy" id="1536484"/>
    <lineage>
        <taxon>Eukaryota</taxon>
        <taxon>Fungi</taxon>
        <taxon>Dikarya</taxon>
        <taxon>Ascomycota</taxon>
        <taxon>Pezizomycotina</taxon>
        <taxon>Sordariomycetes</taxon>
        <taxon>Sordariomycetidae</taxon>
        <taxon>Sordariales</taxon>
        <taxon>Podosporaceae</taxon>
        <taxon>Podospora</taxon>
    </lineage>
</organism>
<reference evidence="4" key="1">
    <citation type="journal article" date="2023" name="Mol. Phylogenet. Evol.">
        <title>Genome-scale phylogeny and comparative genomics of the fungal order Sordariales.</title>
        <authorList>
            <person name="Hensen N."/>
            <person name="Bonometti L."/>
            <person name="Westerberg I."/>
            <person name="Brannstrom I.O."/>
            <person name="Guillou S."/>
            <person name="Cros-Aarteil S."/>
            <person name="Calhoun S."/>
            <person name="Haridas S."/>
            <person name="Kuo A."/>
            <person name="Mondo S."/>
            <person name="Pangilinan J."/>
            <person name="Riley R."/>
            <person name="LaButti K."/>
            <person name="Andreopoulos B."/>
            <person name="Lipzen A."/>
            <person name="Chen C."/>
            <person name="Yan M."/>
            <person name="Daum C."/>
            <person name="Ng V."/>
            <person name="Clum A."/>
            <person name="Steindorff A."/>
            <person name="Ohm R.A."/>
            <person name="Martin F."/>
            <person name="Silar P."/>
            <person name="Natvig D.O."/>
            <person name="Lalanne C."/>
            <person name="Gautier V."/>
            <person name="Ament-Velasquez S.L."/>
            <person name="Kruys A."/>
            <person name="Hutchinson M.I."/>
            <person name="Powell A.J."/>
            <person name="Barry K."/>
            <person name="Miller A.N."/>
            <person name="Grigoriev I.V."/>
            <person name="Debuchy R."/>
            <person name="Gladieux P."/>
            <person name="Hiltunen Thoren M."/>
            <person name="Johannesson H."/>
        </authorList>
    </citation>
    <scope>NUCLEOTIDE SEQUENCE</scope>
    <source>
        <strain evidence="4">PSN309</strain>
    </source>
</reference>
<dbReference type="EMBL" id="MU864388">
    <property type="protein sequence ID" value="KAK4188449.1"/>
    <property type="molecule type" value="Genomic_DNA"/>
</dbReference>
<feature type="domain" description="AB hydrolase-1" evidence="3">
    <location>
        <begin position="110"/>
        <end position="364"/>
    </location>
</feature>
<dbReference type="SUPFAM" id="SSF53474">
    <property type="entry name" value="alpha/beta-Hydrolases"/>
    <property type="match status" value="1"/>
</dbReference>
<dbReference type="GO" id="GO:0016020">
    <property type="term" value="C:membrane"/>
    <property type="evidence" value="ECO:0007669"/>
    <property type="project" value="TreeGrafter"/>
</dbReference>
<accession>A0AAN6WUI2</accession>